<dbReference type="PANTHER" id="PTHR35560">
    <property type="entry name" value="BLL0132 PROTEIN"/>
    <property type="match status" value="1"/>
</dbReference>
<dbReference type="Proteomes" id="UP001175227">
    <property type="component" value="Unassembled WGS sequence"/>
</dbReference>
<organism evidence="2 3">
    <name type="scientific">Armillaria novae-zelandiae</name>
    <dbReference type="NCBI Taxonomy" id="153914"/>
    <lineage>
        <taxon>Eukaryota</taxon>
        <taxon>Fungi</taxon>
        <taxon>Dikarya</taxon>
        <taxon>Basidiomycota</taxon>
        <taxon>Agaricomycotina</taxon>
        <taxon>Agaricomycetes</taxon>
        <taxon>Agaricomycetidae</taxon>
        <taxon>Agaricales</taxon>
        <taxon>Marasmiineae</taxon>
        <taxon>Physalacriaceae</taxon>
        <taxon>Armillaria</taxon>
    </lineage>
</organism>
<dbReference type="SUPFAM" id="SSF53474">
    <property type="entry name" value="alpha/beta-Hydrolases"/>
    <property type="match status" value="1"/>
</dbReference>
<proteinExistence type="predicted"/>
<protein>
    <recommendedName>
        <fullName evidence="4">Fungal lipase-like domain-containing protein</fullName>
    </recommendedName>
</protein>
<feature type="signal peptide" evidence="1">
    <location>
        <begin position="1"/>
        <end position="15"/>
    </location>
</feature>
<dbReference type="Gene3D" id="3.40.50.1820">
    <property type="entry name" value="alpha/beta hydrolase"/>
    <property type="match status" value="1"/>
</dbReference>
<keyword evidence="1" id="KW-0732">Signal</keyword>
<dbReference type="PANTHER" id="PTHR35560:SF3">
    <property type="entry name" value="PEPTIDASE S9 PROLYL OLIGOPEPTIDASE CATALYTIC DOMAIN-CONTAINING PROTEIN"/>
    <property type="match status" value="1"/>
</dbReference>
<evidence type="ECO:0000313" key="2">
    <source>
        <dbReference type="EMBL" id="KAK0488560.1"/>
    </source>
</evidence>
<dbReference type="AlphaFoldDB" id="A0AA39PQA8"/>
<reference evidence="2" key="1">
    <citation type="submission" date="2023-06" db="EMBL/GenBank/DDBJ databases">
        <authorList>
            <consortium name="Lawrence Berkeley National Laboratory"/>
            <person name="Ahrendt S."/>
            <person name="Sahu N."/>
            <person name="Indic B."/>
            <person name="Wong-Bajracharya J."/>
            <person name="Merenyi Z."/>
            <person name="Ke H.-M."/>
            <person name="Monk M."/>
            <person name="Kocsube S."/>
            <person name="Drula E."/>
            <person name="Lipzen A."/>
            <person name="Balint B."/>
            <person name="Henrissat B."/>
            <person name="Andreopoulos B."/>
            <person name="Martin F.M."/>
            <person name="Harder C.B."/>
            <person name="Rigling D."/>
            <person name="Ford K.L."/>
            <person name="Foster G.D."/>
            <person name="Pangilinan J."/>
            <person name="Papanicolaou A."/>
            <person name="Barry K."/>
            <person name="LaButti K."/>
            <person name="Viragh M."/>
            <person name="Koriabine M."/>
            <person name="Yan M."/>
            <person name="Riley R."/>
            <person name="Champramary S."/>
            <person name="Plett K.L."/>
            <person name="Tsai I.J."/>
            <person name="Slot J."/>
            <person name="Sipos G."/>
            <person name="Plett J."/>
            <person name="Nagy L.G."/>
            <person name="Grigoriev I.V."/>
        </authorList>
    </citation>
    <scope>NUCLEOTIDE SEQUENCE</scope>
    <source>
        <strain evidence="2">ICMP 16352</strain>
    </source>
</reference>
<keyword evidence="3" id="KW-1185">Reference proteome</keyword>
<evidence type="ECO:0000256" key="1">
    <source>
        <dbReference type="SAM" id="SignalP"/>
    </source>
</evidence>
<sequence length="334" mass="37931">MLLSFLLQFIPLVSAAVLHQRQQVDENPTVGGDPYNGWQTLPQVTDATLYPDWTIDQRSGAKIPVYQTKGLENSDIKRAVIVLSGKNRDCWYYWNAMNNALYNASYHDPEIRREDISIIGPCFFAEADKNSGAITDDILQWRMTTWIDGKANVSPGYHKVSSFDVLDALVSYYMNTTTFPNLNTVVVGGHSAGGQMAQRYAMLRKTTENDDRLHFWVVRRTTVLEIHHVKHSSSTHYDKKTQGRTHVERGRNFVSMLENLPGGIPTPTTVDWIEGVSHSNEDMMSSAAGIDKVASLDAPQLRADQLVHQESTRLLVRRRRTVQVVRTHYQYFCL</sequence>
<comment type="caution">
    <text evidence="2">The sequence shown here is derived from an EMBL/GenBank/DDBJ whole genome shotgun (WGS) entry which is preliminary data.</text>
</comment>
<feature type="chain" id="PRO_5041464190" description="Fungal lipase-like domain-containing protein" evidence="1">
    <location>
        <begin position="16"/>
        <end position="334"/>
    </location>
</feature>
<gene>
    <name evidence="2" type="ORF">IW261DRAFT_1414086</name>
</gene>
<name>A0AA39PQA8_9AGAR</name>
<dbReference type="EMBL" id="JAUEPR010000002">
    <property type="protein sequence ID" value="KAK0488560.1"/>
    <property type="molecule type" value="Genomic_DNA"/>
</dbReference>
<evidence type="ECO:0000313" key="3">
    <source>
        <dbReference type="Proteomes" id="UP001175227"/>
    </source>
</evidence>
<evidence type="ECO:0008006" key="4">
    <source>
        <dbReference type="Google" id="ProtNLM"/>
    </source>
</evidence>
<accession>A0AA39PQA8</accession>
<dbReference type="InterPro" id="IPR029058">
    <property type="entry name" value="AB_hydrolase_fold"/>
</dbReference>